<reference evidence="3 4" key="1">
    <citation type="submission" date="2015-05" db="EMBL/GenBank/DDBJ databases">
        <authorList>
            <person name="Wang D.B."/>
            <person name="Wang M."/>
        </authorList>
    </citation>
    <scope>NUCLEOTIDE SEQUENCE [LARGE SCALE GENOMIC DNA]</scope>
    <source>
        <strain evidence="3">VL1</strain>
    </source>
</reference>
<evidence type="ECO:0000256" key="1">
    <source>
        <dbReference type="SAM" id="Phobius"/>
    </source>
</evidence>
<accession>A0A0G4MLS0</accession>
<name>A0A0G4MLS0_VERLO</name>
<keyword evidence="1" id="KW-0812">Transmembrane</keyword>
<dbReference type="InterPro" id="IPR056196">
    <property type="entry name" value="Mmc1_C"/>
</dbReference>
<evidence type="ECO:0000259" key="2">
    <source>
        <dbReference type="Pfam" id="PF23868"/>
    </source>
</evidence>
<feature type="non-terminal residue" evidence="3">
    <location>
        <position position="95"/>
    </location>
</feature>
<keyword evidence="1" id="KW-0472">Membrane</keyword>
<dbReference type="Proteomes" id="UP000044602">
    <property type="component" value="Unassembled WGS sequence"/>
</dbReference>
<keyword evidence="4" id="KW-1185">Reference proteome</keyword>
<feature type="domain" description="Mmc1 C-terminal" evidence="2">
    <location>
        <begin position="3"/>
        <end position="46"/>
    </location>
</feature>
<dbReference type="PANTHER" id="PTHR38644">
    <property type="entry name" value="EXPRESSED PROTEIN"/>
    <property type="match status" value="1"/>
</dbReference>
<dbReference type="EMBL" id="CVQH01023483">
    <property type="protein sequence ID" value="CRK35258.1"/>
    <property type="molecule type" value="Genomic_DNA"/>
</dbReference>
<evidence type="ECO:0000313" key="4">
    <source>
        <dbReference type="Proteomes" id="UP000044602"/>
    </source>
</evidence>
<dbReference type="PANTHER" id="PTHR38644:SF1">
    <property type="entry name" value="EXPRESSED PROTEIN"/>
    <property type="match status" value="1"/>
</dbReference>
<proteinExistence type="predicted"/>
<sequence>MSSSVTTLYEAGAVAALGIVWSLRRLQTKWETAREFWEGDIREEGRKAVRGAEASIADVLKGQTCGAAQAHEDGRERELARQLTEKAADALSKMK</sequence>
<dbReference type="Pfam" id="PF23868">
    <property type="entry name" value="Mmc1_C"/>
    <property type="match status" value="1"/>
</dbReference>
<feature type="transmembrane region" description="Helical" evidence="1">
    <location>
        <begin position="6"/>
        <end position="24"/>
    </location>
</feature>
<keyword evidence="1" id="KW-1133">Transmembrane helix</keyword>
<organism evidence="3 4">
    <name type="scientific">Verticillium longisporum</name>
    <name type="common">Verticillium dahliae var. longisporum</name>
    <dbReference type="NCBI Taxonomy" id="100787"/>
    <lineage>
        <taxon>Eukaryota</taxon>
        <taxon>Fungi</taxon>
        <taxon>Dikarya</taxon>
        <taxon>Ascomycota</taxon>
        <taxon>Pezizomycotina</taxon>
        <taxon>Sordariomycetes</taxon>
        <taxon>Hypocreomycetidae</taxon>
        <taxon>Glomerellales</taxon>
        <taxon>Plectosphaerellaceae</taxon>
        <taxon>Verticillium</taxon>
    </lineage>
</organism>
<dbReference type="AlphaFoldDB" id="A0A0G4MLS0"/>
<protein>
    <recommendedName>
        <fullName evidence="2">Mmc1 C-terminal domain-containing protein</fullName>
    </recommendedName>
</protein>
<evidence type="ECO:0000313" key="3">
    <source>
        <dbReference type="EMBL" id="CRK35258.1"/>
    </source>
</evidence>
<dbReference type="STRING" id="100787.A0A0G4MLS0"/>
<gene>
    <name evidence="3" type="ORF">BN1708_016435</name>
</gene>